<name>A0A1D8TT03_9CYAN</name>
<dbReference type="Pfam" id="PF14312">
    <property type="entry name" value="FG-GAP_2"/>
    <property type="match status" value="6"/>
</dbReference>
<evidence type="ECO:0000256" key="1">
    <source>
        <dbReference type="ARBA" id="ARBA00022729"/>
    </source>
</evidence>
<evidence type="ECO:0000256" key="3">
    <source>
        <dbReference type="ARBA" id="ARBA00023180"/>
    </source>
</evidence>
<dbReference type="STRING" id="1458985.BJP34_16010"/>
<dbReference type="PANTHER" id="PTHR36220:SF1">
    <property type="entry name" value="GAMMA TUBULIN COMPLEX COMPONENT C-TERMINAL DOMAIN-CONTAINING PROTEIN"/>
    <property type="match status" value="1"/>
</dbReference>
<evidence type="ECO:0000313" key="5">
    <source>
        <dbReference type="EMBL" id="AOX00747.1"/>
    </source>
</evidence>
<dbReference type="AlphaFoldDB" id="A0A1D8TT03"/>
<dbReference type="InterPro" id="IPR011043">
    <property type="entry name" value="Gal_Oxase/kelch_b-propeller"/>
</dbReference>
<proteinExistence type="predicted"/>
<keyword evidence="3" id="KW-0325">Glycoprotein</keyword>
<dbReference type="SMART" id="SM00191">
    <property type="entry name" value="Int_alpha"/>
    <property type="match status" value="3"/>
</dbReference>
<dbReference type="Gene3D" id="2.130.10.130">
    <property type="entry name" value="Integrin alpha, N-terminal"/>
    <property type="match status" value="2"/>
</dbReference>
<dbReference type="KEGG" id="mpro:BJP34_16010"/>
<dbReference type="InterPro" id="IPR013519">
    <property type="entry name" value="Int_alpha_beta-p"/>
</dbReference>
<dbReference type="EMBL" id="CP017599">
    <property type="protein sequence ID" value="AOX00747.1"/>
    <property type="molecule type" value="Genomic_DNA"/>
</dbReference>
<dbReference type="PROSITE" id="PS52031">
    <property type="entry name" value="GG_LECTIN"/>
    <property type="match status" value="1"/>
</dbReference>
<feature type="domain" description="ILEI/PANDER" evidence="4">
    <location>
        <begin position="38"/>
        <end position="128"/>
    </location>
</feature>
<sequence length="564" mass="60685">MVLKTITVNSGGYNFSGAASAEILMDGQEIGFGTYKIGMNVAVFDENTGLVISTQNFNTTVKPKDDLFADYIDSLPTGRIVAIAVYGNCIPADGGLSDRAIAACKSVGSAQIELVQPNYAWSLIGIKNQPGTGSESFTWPNASASKVVDIPSPGPAPGTPKKLELKQIVWLRNLDSAFGNSGVAIENGTALVGADLNYLYDPARDNAGSVYVLNLDYDQWQPQQQLIAGDLLASDNFGHSVAISGNTAIIGANLKDGFNAYANTDAGAAYIFEFEGDKWQEKQKFEPLDLGKGDNFGWTVDISGNLAIAGAYLAERWRTNTNAGAAYIFQLKNEEWKQIQLLQPQDLIASDYFGYSVAISGNVAIVGAYMAEAPSQANAGAAYIFALENDKWVQKQKLQPETLKANDYFGFSVAISGKEVIVGAYMSEEDGVINGGAAYVFEFDEDSEEWKQKQKLKPREQLTANEYFGWSVGISGDMAVVGAQRSDGVGKANAGAVYVFQKDSNGLWQPKQKEQPADLLANDNFGNSVDIDGSQVIVGSTKHFVAIYDVVVETEFQTENVTPT</sequence>
<evidence type="ECO:0000256" key="2">
    <source>
        <dbReference type="ARBA" id="ARBA00022737"/>
    </source>
</evidence>
<accession>A0A1D8TT03</accession>
<protein>
    <recommendedName>
        <fullName evidence="4">ILEI/PANDER domain-containing protein</fullName>
    </recommendedName>
</protein>
<reference evidence="6" key="1">
    <citation type="submission" date="2016-10" db="EMBL/GenBank/DDBJ databases">
        <title>Comparative genomics uncovers the prolific and rare metabolic potential of the cyanobacterial genus Moorea.</title>
        <authorList>
            <person name="Leao T."/>
            <person name="Castelao G."/>
            <person name="Korobeynikov A."/>
            <person name="Monroe E.A."/>
            <person name="Podell S."/>
            <person name="Glukhov E."/>
            <person name="Allen E."/>
            <person name="Gerwick W.H."/>
            <person name="Gerwick L."/>
        </authorList>
    </citation>
    <scope>NUCLEOTIDE SEQUENCE [LARGE SCALE GENOMIC DNA]</scope>
    <source>
        <strain evidence="6">PAL-8-15-08-1</strain>
    </source>
</reference>
<dbReference type="RefSeq" id="WP_070393200.1">
    <property type="nucleotide sequence ID" value="NZ_CP017599.1"/>
</dbReference>
<dbReference type="SUPFAM" id="SSF50965">
    <property type="entry name" value="Galactose oxidase, central domain"/>
    <property type="match status" value="1"/>
</dbReference>
<organism evidence="5 6">
    <name type="scientific">Moorena producens PAL-8-15-08-1</name>
    <dbReference type="NCBI Taxonomy" id="1458985"/>
    <lineage>
        <taxon>Bacteria</taxon>
        <taxon>Bacillati</taxon>
        <taxon>Cyanobacteriota</taxon>
        <taxon>Cyanophyceae</taxon>
        <taxon>Coleofasciculales</taxon>
        <taxon>Coleofasciculaceae</taxon>
        <taxon>Moorena</taxon>
    </lineage>
</organism>
<dbReference type="InterPro" id="IPR039477">
    <property type="entry name" value="ILEI/PANDER_dom"/>
</dbReference>
<dbReference type="InterPro" id="IPR013517">
    <property type="entry name" value="FG-GAP"/>
</dbReference>
<evidence type="ECO:0000313" key="6">
    <source>
        <dbReference type="Proteomes" id="UP000177870"/>
    </source>
</evidence>
<dbReference type="PANTHER" id="PTHR36220">
    <property type="entry name" value="UNNAMED PRODUCT"/>
    <property type="match status" value="1"/>
</dbReference>
<dbReference type="InterPro" id="IPR028994">
    <property type="entry name" value="Integrin_alpha_N"/>
</dbReference>
<keyword evidence="1" id="KW-0732">Signal</keyword>
<dbReference type="Proteomes" id="UP000177870">
    <property type="component" value="Chromosome"/>
</dbReference>
<dbReference type="Pfam" id="PF15711">
    <property type="entry name" value="ILEI"/>
    <property type="match status" value="1"/>
</dbReference>
<dbReference type="OrthoDB" id="463714at2"/>
<gene>
    <name evidence="5" type="ORF">BJP34_16010</name>
</gene>
<keyword evidence="2" id="KW-0677">Repeat</keyword>
<evidence type="ECO:0000259" key="4">
    <source>
        <dbReference type="Pfam" id="PF15711"/>
    </source>
</evidence>